<dbReference type="EMBL" id="BAAAZO010000006">
    <property type="protein sequence ID" value="GAA3617283.1"/>
    <property type="molecule type" value="Genomic_DNA"/>
</dbReference>
<dbReference type="Proteomes" id="UP001501074">
    <property type="component" value="Unassembled WGS sequence"/>
</dbReference>
<dbReference type="InterPro" id="IPR014145">
    <property type="entry name" value="LigD_pol_dom"/>
</dbReference>
<keyword evidence="3" id="KW-0436">Ligase</keyword>
<sequence>MAAKSAAVQIEVEGPEGARSVRLSSPGRLLYPDVGLTKKDLAEYVVAVGPALVRALGDRPVSLERFPEGVDGERFYSKNPPRGVPAYARSVTVTYPSGRSHPQLVVDEVATAVWAVQMNTLTFHPWPVRSGNADNPDELRLDLDPQPGRDYDDAVRAALKLRDLLKELGLTGYAKSSGNRGVHVFVPITPDHEFLDVRHAAIGIGRELERRDPDRVTMAWWKEERGERVFVDFNQCTRDRTMAGAYSPRPLPHAPVSTPLTWDELPEVDPRTLTVRTVPQLLADRGDPWEDLHSAPGDIAPALALWQDDLDRGLGELPFPPDYPKMPGEPKRARPSVSRADTEGIADRDWYADPARWDGDQPK</sequence>
<proteinExistence type="predicted"/>
<dbReference type="NCBIfam" id="TIGR02778">
    <property type="entry name" value="ligD_pol"/>
    <property type="match status" value="1"/>
</dbReference>
<feature type="domain" description="DNA ligase D polymerase" evidence="2">
    <location>
        <begin position="37"/>
        <end position="289"/>
    </location>
</feature>
<dbReference type="GO" id="GO:0016874">
    <property type="term" value="F:ligase activity"/>
    <property type="evidence" value="ECO:0007669"/>
    <property type="project" value="UniProtKB-KW"/>
</dbReference>
<protein>
    <submittedName>
        <fullName evidence="3">Non-homologous end-joining DNA ligase</fullName>
    </submittedName>
</protein>
<dbReference type="PANTHER" id="PTHR42705:SF3">
    <property type="entry name" value="ATP-DEPENDENT DNA LIGASE"/>
    <property type="match status" value="1"/>
</dbReference>
<organism evidence="3 4">
    <name type="scientific">Kineosporia mesophila</name>
    <dbReference type="NCBI Taxonomy" id="566012"/>
    <lineage>
        <taxon>Bacteria</taxon>
        <taxon>Bacillati</taxon>
        <taxon>Actinomycetota</taxon>
        <taxon>Actinomycetes</taxon>
        <taxon>Kineosporiales</taxon>
        <taxon>Kineosporiaceae</taxon>
        <taxon>Kineosporia</taxon>
    </lineage>
</organism>
<feature type="region of interest" description="Disordered" evidence="1">
    <location>
        <begin position="315"/>
        <end position="363"/>
    </location>
</feature>
<feature type="compositionally biased region" description="Basic and acidic residues" evidence="1">
    <location>
        <begin position="340"/>
        <end position="363"/>
    </location>
</feature>
<evidence type="ECO:0000259" key="2">
    <source>
        <dbReference type="Pfam" id="PF21686"/>
    </source>
</evidence>
<keyword evidence="4" id="KW-1185">Reference proteome</keyword>
<evidence type="ECO:0000313" key="3">
    <source>
        <dbReference type="EMBL" id="GAA3617283.1"/>
    </source>
</evidence>
<comment type="caution">
    <text evidence="3">The sequence shown here is derived from an EMBL/GenBank/DDBJ whole genome shotgun (WGS) entry which is preliminary data.</text>
</comment>
<dbReference type="InterPro" id="IPR052171">
    <property type="entry name" value="NHEJ_LigD"/>
</dbReference>
<evidence type="ECO:0000313" key="4">
    <source>
        <dbReference type="Proteomes" id="UP001501074"/>
    </source>
</evidence>
<evidence type="ECO:0000256" key="1">
    <source>
        <dbReference type="SAM" id="MobiDB-lite"/>
    </source>
</evidence>
<dbReference type="Gene3D" id="3.90.920.10">
    <property type="entry name" value="DNA primase, PRIM domain"/>
    <property type="match status" value="1"/>
</dbReference>
<dbReference type="Pfam" id="PF21686">
    <property type="entry name" value="LigD_Prim-Pol"/>
    <property type="match status" value="1"/>
</dbReference>
<dbReference type="RefSeq" id="WP_231482516.1">
    <property type="nucleotide sequence ID" value="NZ_BAAAZO010000006.1"/>
</dbReference>
<reference evidence="4" key="1">
    <citation type="journal article" date="2019" name="Int. J. Syst. Evol. Microbiol.">
        <title>The Global Catalogue of Microorganisms (GCM) 10K type strain sequencing project: providing services to taxonomists for standard genome sequencing and annotation.</title>
        <authorList>
            <consortium name="The Broad Institute Genomics Platform"/>
            <consortium name="The Broad Institute Genome Sequencing Center for Infectious Disease"/>
            <person name="Wu L."/>
            <person name="Ma J."/>
        </authorList>
    </citation>
    <scope>NUCLEOTIDE SEQUENCE [LARGE SCALE GENOMIC DNA]</scope>
    <source>
        <strain evidence="4">JCM 16902</strain>
    </source>
</reference>
<name>A0ABP6ZUS3_9ACTN</name>
<accession>A0ABP6ZUS3</accession>
<dbReference type="PANTHER" id="PTHR42705">
    <property type="entry name" value="BIFUNCTIONAL NON-HOMOLOGOUS END JOINING PROTEIN LIGD"/>
    <property type="match status" value="1"/>
</dbReference>
<gene>
    <name evidence="3" type="primary">ligD</name>
    <name evidence="3" type="ORF">GCM10022223_37330</name>
</gene>